<dbReference type="Proteomes" id="UP001470752">
    <property type="component" value="Unassembled WGS sequence"/>
</dbReference>
<dbReference type="SUPFAM" id="SSF69279">
    <property type="entry name" value="Phage tail proteins"/>
    <property type="match status" value="1"/>
</dbReference>
<feature type="domain" description="YqbQ/XkdQ" evidence="1">
    <location>
        <begin position="31"/>
        <end position="304"/>
    </location>
</feature>
<dbReference type="InterPro" id="IPR056937">
    <property type="entry name" value="YqbQ/XkdQ"/>
</dbReference>
<comment type="caution">
    <text evidence="2">The sequence shown here is derived from an EMBL/GenBank/DDBJ whole genome shotgun (WGS) entry which is preliminary data.</text>
</comment>
<dbReference type="EMBL" id="JBBNFW010000187">
    <property type="protein sequence ID" value="MEQ2414282.1"/>
    <property type="molecule type" value="Genomic_DNA"/>
</dbReference>
<organism evidence="2 3">
    <name type="scientific">Blautia acetigignens</name>
    <dbReference type="NCBI Taxonomy" id="2981783"/>
    <lineage>
        <taxon>Bacteria</taxon>
        <taxon>Bacillati</taxon>
        <taxon>Bacillota</taxon>
        <taxon>Clostridia</taxon>
        <taxon>Lachnospirales</taxon>
        <taxon>Lachnospiraceae</taxon>
        <taxon>Blautia</taxon>
    </lineage>
</organism>
<name>A0ABV1CPH6_9FIRM</name>
<evidence type="ECO:0000259" key="1">
    <source>
        <dbReference type="Pfam" id="PF24032"/>
    </source>
</evidence>
<reference evidence="2 3" key="1">
    <citation type="submission" date="2024-04" db="EMBL/GenBank/DDBJ databases">
        <title>Human intestinal bacterial collection.</title>
        <authorList>
            <person name="Pauvert C."/>
            <person name="Hitch T.C.A."/>
            <person name="Clavel T."/>
        </authorList>
    </citation>
    <scope>NUCLEOTIDE SEQUENCE [LARGE SCALE GENOMIC DNA]</scope>
    <source>
        <strain evidence="2 3">CLA-AA-H161</strain>
    </source>
</reference>
<protein>
    <recommendedName>
        <fullName evidence="1">YqbQ/XkdQ domain-containing protein</fullName>
    </recommendedName>
</protein>
<dbReference type="Pfam" id="PF24032">
    <property type="entry name" value="YQBQ"/>
    <property type="match status" value="1"/>
</dbReference>
<evidence type="ECO:0000313" key="2">
    <source>
        <dbReference type="EMBL" id="MEQ2414282.1"/>
    </source>
</evidence>
<accession>A0ABV1CPH6</accession>
<proteinExistence type="predicted"/>
<sequence length="329" mass="37520">MGKLQLKIDGNDFTGVLADNPVIKDQLNACCRTLTFKLSLYGNRLDLLAHKVELFYKGKRWFIGEIKKQKEEHDGTNSITVYDPLFLFGKHEDDYYFKNQTATQIIKSMAKKIGLKVYKLENTNVVISHVLYKKGAPDKITVDVLARTWNSGGDKFWFRYDPVNNGILLKRRTVPEMIWAFKTGGNLISASRERSIEEMYNTVKLINRETGKTATKVNAKNKALYGNTQYYEEISDKDKNLSKMAKQKLKYLSKITSTMSMSGLNSDGAMGQFFVGDPIYVEEKNTGMVGGYWVRNVSHTFLADDAIQLDFDLTATEDIPEIQYDNSKK</sequence>
<gene>
    <name evidence="2" type="ORF">AAAX94_14805</name>
</gene>
<keyword evidence="3" id="KW-1185">Reference proteome</keyword>
<dbReference type="RefSeq" id="WP_349084411.1">
    <property type="nucleotide sequence ID" value="NZ_JBBNFW010000187.1"/>
</dbReference>
<evidence type="ECO:0000313" key="3">
    <source>
        <dbReference type="Proteomes" id="UP001470752"/>
    </source>
</evidence>